<gene>
    <name evidence="1" type="ORF">M9978_02175</name>
</gene>
<accession>A0A9X2KN27</accession>
<dbReference type="AlphaFoldDB" id="A0A9X2KN27"/>
<reference evidence="1" key="1">
    <citation type="submission" date="2022-05" db="EMBL/GenBank/DDBJ databases">
        <title>Sphingomonas sp. strain MG17 Genome sequencing and assembly.</title>
        <authorList>
            <person name="Kim I."/>
        </authorList>
    </citation>
    <scope>NUCLEOTIDE SEQUENCE</scope>
    <source>
        <strain evidence="1">MG17</strain>
    </source>
</reference>
<dbReference type="Proteomes" id="UP001139451">
    <property type="component" value="Unassembled WGS sequence"/>
</dbReference>
<dbReference type="EMBL" id="JAMLDX010000001">
    <property type="protein sequence ID" value="MCP3729223.1"/>
    <property type="molecule type" value="Genomic_DNA"/>
</dbReference>
<organism evidence="1 2">
    <name type="scientific">Sphingomonas tagetis</name>
    <dbReference type="NCBI Taxonomy" id="2949092"/>
    <lineage>
        <taxon>Bacteria</taxon>
        <taxon>Pseudomonadati</taxon>
        <taxon>Pseudomonadota</taxon>
        <taxon>Alphaproteobacteria</taxon>
        <taxon>Sphingomonadales</taxon>
        <taxon>Sphingomonadaceae</taxon>
        <taxon>Sphingomonas</taxon>
    </lineage>
</organism>
<evidence type="ECO:0000313" key="2">
    <source>
        <dbReference type="Proteomes" id="UP001139451"/>
    </source>
</evidence>
<dbReference type="RefSeq" id="WP_254291201.1">
    <property type="nucleotide sequence ID" value="NZ_JAMLDX010000001.1"/>
</dbReference>
<protein>
    <submittedName>
        <fullName evidence="1">Uncharacterized protein</fullName>
    </submittedName>
</protein>
<sequence length="234" mass="25407">MLAFLTLMAMLASAPVQDRDFDPERCRVPADRGVVVLAARSAPKVKAGETVAMKPIYTTNPGALDELPVKCFSGWTVSDPKLARLSSDRKTIAVAAAARAGSKFTVSAMFRGKRISETYEVIVPVASPLVGFWTQEGVDACAEPTRLFDLVFERSGDFAVALGPRFHGSKDYHGKWRVEGDRLILTEVTGSKPADFAAEAKFTIDANGGLSFDQPWFGTQGERGKCAAPFRKMR</sequence>
<proteinExistence type="predicted"/>
<comment type="caution">
    <text evidence="1">The sequence shown here is derived from an EMBL/GenBank/DDBJ whole genome shotgun (WGS) entry which is preliminary data.</text>
</comment>
<keyword evidence="2" id="KW-1185">Reference proteome</keyword>
<name>A0A9X2KN27_9SPHN</name>
<evidence type="ECO:0000313" key="1">
    <source>
        <dbReference type="EMBL" id="MCP3729223.1"/>
    </source>
</evidence>